<keyword evidence="6" id="KW-0269">Exonuclease</keyword>
<dbReference type="EMBL" id="LNRQ01000004">
    <property type="protein sequence ID" value="KZM99156.1"/>
    <property type="molecule type" value="Genomic_DNA"/>
</dbReference>
<dbReference type="GO" id="GO:0071051">
    <property type="term" value="P:poly(A)-dependent snoRNA 3'-end processing"/>
    <property type="evidence" value="ECO:0007669"/>
    <property type="project" value="TreeGrafter"/>
</dbReference>
<organism evidence="12">
    <name type="scientific">Daucus carota subsp. sativus</name>
    <name type="common">Carrot</name>
    <dbReference type="NCBI Taxonomy" id="79200"/>
    <lineage>
        <taxon>Eukaryota</taxon>
        <taxon>Viridiplantae</taxon>
        <taxon>Streptophyta</taxon>
        <taxon>Embryophyta</taxon>
        <taxon>Tracheophyta</taxon>
        <taxon>Spermatophyta</taxon>
        <taxon>Magnoliopsida</taxon>
        <taxon>eudicotyledons</taxon>
        <taxon>Gunneridae</taxon>
        <taxon>Pentapetalae</taxon>
        <taxon>asterids</taxon>
        <taxon>campanulids</taxon>
        <taxon>Apiales</taxon>
        <taxon>Apiaceae</taxon>
        <taxon>Apioideae</taxon>
        <taxon>Scandiceae</taxon>
        <taxon>Daucinae</taxon>
        <taxon>Daucus</taxon>
        <taxon>Daucus sect. Daucus</taxon>
    </lineage>
</organism>
<dbReference type="Gene3D" id="1.10.150.80">
    <property type="entry name" value="HRDC domain"/>
    <property type="match status" value="1"/>
</dbReference>
<dbReference type="InterPro" id="IPR045092">
    <property type="entry name" value="Rrp6-like"/>
</dbReference>
<dbReference type="CDD" id="cd06147">
    <property type="entry name" value="Rrp6p_like_exo"/>
    <property type="match status" value="1"/>
</dbReference>
<keyword evidence="14" id="KW-1185">Reference proteome</keyword>
<dbReference type="PANTHER" id="PTHR12124">
    <property type="entry name" value="POLYMYOSITIS/SCLERODERMA AUTOANTIGEN-RELATED"/>
    <property type="match status" value="1"/>
</dbReference>
<dbReference type="Proteomes" id="UP000077755">
    <property type="component" value="Chromosome 4"/>
</dbReference>
<protein>
    <recommendedName>
        <fullName evidence="11">HRDC domain-containing protein</fullName>
    </recommendedName>
</protein>
<reference evidence="13" key="2">
    <citation type="submission" date="2022-03" db="EMBL/GenBank/DDBJ databases">
        <title>Draft title - Genomic analysis of global carrot germplasm unveils the trajectory of domestication and the origin of high carotenoid orange carrot.</title>
        <authorList>
            <person name="Iorizzo M."/>
            <person name="Ellison S."/>
            <person name="Senalik D."/>
            <person name="Macko-Podgorni A."/>
            <person name="Grzebelus D."/>
            <person name="Bostan H."/>
            <person name="Rolling W."/>
            <person name="Curaba J."/>
            <person name="Simon P."/>
        </authorList>
    </citation>
    <scope>NUCLEOTIDE SEQUENCE</scope>
    <source>
        <tissue evidence="13">Leaf</tissue>
    </source>
</reference>
<dbReference type="PROSITE" id="PS50967">
    <property type="entry name" value="HRDC"/>
    <property type="match status" value="1"/>
</dbReference>
<reference evidence="12" key="1">
    <citation type="journal article" date="2016" name="Nat. Genet.">
        <title>A high-quality carrot genome assembly provides new insights into carotenoid accumulation and asterid genome evolution.</title>
        <authorList>
            <person name="Iorizzo M."/>
            <person name="Ellison S."/>
            <person name="Senalik D."/>
            <person name="Zeng P."/>
            <person name="Satapoomin P."/>
            <person name="Huang J."/>
            <person name="Bowman M."/>
            <person name="Iovene M."/>
            <person name="Sanseverino W."/>
            <person name="Cavagnaro P."/>
            <person name="Yildiz M."/>
            <person name="Macko-Podgorni A."/>
            <person name="Moranska E."/>
            <person name="Grzebelus E."/>
            <person name="Grzebelus D."/>
            <person name="Ashrafi H."/>
            <person name="Zheng Z."/>
            <person name="Cheng S."/>
            <person name="Spooner D."/>
            <person name="Van Deynze A."/>
            <person name="Simon P."/>
        </authorList>
    </citation>
    <scope>NUCLEOTIDE SEQUENCE [LARGE SCALE GENOMIC DNA]</scope>
    <source>
        <tissue evidence="12">Leaf</tissue>
    </source>
</reference>
<dbReference type="GO" id="GO:0071036">
    <property type="term" value="P:nuclear polyadenylation-dependent snoRNA catabolic process"/>
    <property type="evidence" value="ECO:0007669"/>
    <property type="project" value="TreeGrafter"/>
</dbReference>
<dbReference type="InterPro" id="IPR044876">
    <property type="entry name" value="HRDC_dom_sf"/>
</dbReference>
<dbReference type="Pfam" id="PF01612">
    <property type="entry name" value="DNA_pol_A_exo1"/>
    <property type="match status" value="1"/>
</dbReference>
<dbReference type="GO" id="GO:0071044">
    <property type="term" value="P:histone mRNA catabolic process"/>
    <property type="evidence" value="ECO:0007669"/>
    <property type="project" value="TreeGrafter"/>
</dbReference>
<evidence type="ECO:0000313" key="14">
    <source>
        <dbReference type="Proteomes" id="UP000077755"/>
    </source>
</evidence>
<dbReference type="GO" id="GO:0071040">
    <property type="term" value="P:nuclear polyadenylation-dependent antisense transcript catabolic process"/>
    <property type="evidence" value="ECO:0007669"/>
    <property type="project" value="TreeGrafter"/>
</dbReference>
<evidence type="ECO:0000256" key="9">
    <source>
        <dbReference type="ARBA" id="ARBA00043957"/>
    </source>
</evidence>
<evidence type="ECO:0000256" key="3">
    <source>
        <dbReference type="ARBA" id="ARBA00022722"/>
    </source>
</evidence>
<dbReference type="GO" id="GO:0000467">
    <property type="term" value="P:exonucleolytic trimming to generate mature 3'-end of 5.8S rRNA from tricistronic rRNA transcript (SSU-rRNA, 5.8S rRNA, LSU-rRNA)"/>
    <property type="evidence" value="ECO:0007669"/>
    <property type="project" value="InterPro"/>
</dbReference>
<dbReference type="SMART" id="SM00341">
    <property type="entry name" value="HRDC"/>
    <property type="match status" value="1"/>
</dbReference>
<evidence type="ECO:0000256" key="7">
    <source>
        <dbReference type="ARBA" id="ARBA00023158"/>
    </source>
</evidence>
<evidence type="ECO:0000259" key="11">
    <source>
        <dbReference type="PROSITE" id="PS50967"/>
    </source>
</evidence>
<dbReference type="GO" id="GO:0071039">
    <property type="term" value="P:nuclear polyadenylation-dependent CUT catabolic process"/>
    <property type="evidence" value="ECO:0007669"/>
    <property type="project" value="TreeGrafter"/>
</dbReference>
<feature type="compositionally biased region" description="Polar residues" evidence="10">
    <location>
        <begin position="830"/>
        <end position="864"/>
    </location>
</feature>
<evidence type="ECO:0000313" key="12">
    <source>
        <dbReference type="EMBL" id="KZM99156.1"/>
    </source>
</evidence>
<dbReference type="InterPro" id="IPR010997">
    <property type="entry name" value="HRDC-like_sf"/>
</dbReference>
<dbReference type="STRING" id="79200.A0A165YRG5"/>
<name>A0A165YRG5_DAUCS</name>
<keyword evidence="7" id="KW-0943">RNA-mediated gene silencing</keyword>
<dbReference type="GO" id="GO:0003727">
    <property type="term" value="F:single-stranded RNA binding"/>
    <property type="evidence" value="ECO:0007669"/>
    <property type="project" value="TreeGrafter"/>
</dbReference>
<accession>A0A165YRG5</accession>
<evidence type="ECO:0000256" key="5">
    <source>
        <dbReference type="ARBA" id="ARBA00022835"/>
    </source>
</evidence>
<keyword evidence="5" id="KW-0271">Exosome</keyword>
<evidence type="ECO:0000256" key="6">
    <source>
        <dbReference type="ARBA" id="ARBA00022839"/>
    </source>
</evidence>
<dbReference type="InterPro" id="IPR036397">
    <property type="entry name" value="RNaseH_sf"/>
</dbReference>
<dbReference type="SMART" id="SM00474">
    <property type="entry name" value="35EXOc"/>
    <property type="match status" value="1"/>
</dbReference>
<evidence type="ECO:0000313" key="13">
    <source>
        <dbReference type="EMBL" id="WOG98211.1"/>
    </source>
</evidence>
<dbReference type="GO" id="GO:0071037">
    <property type="term" value="P:nuclear polyadenylation-dependent snRNA catabolic process"/>
    <property type="evidence" value="ECO:0007669"/>
    <property type="project" value="TreeGrafter"/>
</dbReference>
<evidence type="ECO:0000256" key="1">
    <source>
        <dbReference type="ARBA" id="ARBA00004123"/>
    </source>
</evidence>
<gene>
    <name evidence="12" type="ORF">DCAR_013482</name>
    <name evidence="13" type="ORF">DCAR_0417552</name>
</gene>
<dbReference type="FunFam" id="3.30.420.10:FF:000065">
    <property type="entry name" value="Protein RRP6-like 2 isoform A"/>
    <property type="match status" value="1"/>
</dbReference>
<dbReference type="InterPro" id="IPR002562">
    <property type="entry name" value="3'-5'_exonuclease_dom"/>
</dbReference>
<dbReference type="InterPro" id="IPR012588">
    <property type="entry name" value="Exosome-assoc_fac_Rrp6_N"/>
</dbReference>
<feature type="compositionally biased region" description="Polar residues" evidence="10">
    <location>
        <begin position="544"/>
        <end position="571"/>
    </location>
</feature>
<dbReference type="InterPro" id="IPR002121">
    <property type="entry name" value="HRDC_dom"/>
</dbReference>
<dbReference type="InterPro" id="IPR049559">
    <property type="entry name" value="Rrp6p-like_exo"/>
</dbReference>
<dbReference type="Pfam" id="PF00570">
    <property type="entry name" value="HRDC"/>
    <property type="match status" value="1"/>
</dbReference>
<dbReference type="SUPFAM" id="SSF47819">
    <property type="entry name" value="HRDC-like"/>
    <property type="match status" value="1"/>
</dbReference>
<feature type="compositionally biased region" description="Basic and acidic residues" evidence="10">
    <location>
        <begin position="572"/>
        <end position="584"/>
    </location>
</feature>
<feature type="region of interest" description="Disordered" evidence="10">
    <location>
        <begin position="721"/>
        <end position="758"/>
    </location>
</feature>
<feature type="compositionally biased region" description="Gly residues" evidence="10">
    <location>
        <begin position="910"/>
        <end position="921"/>
    </location>
</feature>
<evidence type="ECO:0000256" key="8">
    <source>
        <dbReference type="ARBA" id="ARBA00023242"/>
    </source>
</evidence>
<keyword evidence="3" id="KW-0540">Nuclease</keyword>
<dbReference type="GO" id="GO:0005730">
    <property type="term" value="C:nucleolus"/>
    <property type="evidence" value="ECO:0007669"/>
    <property type="project" value="TreeGrafter"/>
</dbReference>
<keyword evidence="2" id="KW-0698">rRNA processing</keyword>
<dbReference type="Gramene" id="KZM99156">
    <property type="protein sequence ID" value="KZM99156"/>
    <property type="gene ID" value="DCAR_013482"/>
</dbReference>
<dbReference type="Gene3D" id="3.30.420.10">
    <property type="entry name" value="Ribonuclease H-like superfamily/Ribonuclease H"/>
    <property type="match status" value="1"/>
</dbReference>
<feature type="region of interest" description="Disordered" evidence="10">
    <location>
        <begin position="530"/>
        <end position="603"/>
    </location>
</feature>
<dbReference type="GO" id="GO:0000176">
    <property type="term" value="C:nuclear exosome (RNase complex)"/>
    <property type="evidence" value="ECO:0007669"/>
    <property type="project" value="InterPro"/>
</dbReference>
<dbReference type="InterPro" id="IPR012337">
    <property type="entry name" value="RNaseH-like_sf"/>
</dbReference>
<evidence type="ECO:0000256" key="2">
    <source>
        <dbReference type="ARBA" id="ARBA00022552"/>
    </source>
</evidence>
<dbReference type="SUPFAM" id="SSF53098">
    <property type="entry name" value="Ribonuclease H-like"/>
    <property type="match status" value="1"/>
</dbReference>
<dbReference type="GO" id="GO:0000175">
    <property type="term" value="F:3'-5'-RNA exonuclease activity"/>
    <property type="evidence" value="ECO:0007669"/>
    <property type="project" value="InterPro"/>
</dbReference>
<dbReference type="GO" id="GO:0080188">
    <property type="term" value="P:gene silencing by siRNA-directed DNA methylation"/>
    <property type="evidence" value="ECO:0007669"/>
    <property type="project" value="UniProtKB-ARBA"/>
</dbReference>
<comment type="similarity">
    <text evidence="9">Belongs to the exosome component 10/RRP6 family.</text>
</comment>
<keyword evidence="8" id="KW-0539">Nucleus</keyword>
<dbReference type="PANTHER" id="PTHR12124:SF47">
    <property type="entry name" value="EXOSOME COMPONENT 10"/>
    <property type="match status" value="1"/>
</dbReference>
<dbReference type="GO" id="GO:0000166">
    <property type="term" value="F:nucleotide binding"/>
    <property type="evidence" value="ECO:0007669"/>
    <property type="project" value="InterPro"/>
</dbReference>
<dbReference type="GO" id="GO:0071035">
    <property type="term" value="P:nuclear polyadenylation-dependent rRNA catabolic process"/>
    <property type="evidence" value="ECO:0007669"/>
    <property type="project" value="TreeGrafter"/>
</dbReference>
<dbReference type="FunFam" id="1.10.150.80:FF:000001">
    <property type="entry name" value="Putative exosome component 10"/>
    <property type="match status" value="1"/>
</dbReference>
<dbReference type="GO" id="GO:0071038">
    <property type="term" value="P:TRAMP-dependent tRNA surveillance pathway"/>
    <property type="evidence" value="ECO:0007669"/>
    <property type="project" value="TreeGrafter"/>
</dbReference>
<evidence type="ECO:0000256" key="4">
    <source>
        <dbReference type="ARBA" id="ARBA00022801"/>
    </source>
</evidence>
<feature type="region of interest" description="Disordered" evidence="10">
    <location>
        <begin position="797"/>
        <end position="940"/>
    </location>
</feature>
<feature type="compositionally biased region" description="Basic and acidic residues" evidence="10">
    <location>
        <begin position="728"/>
        <end position="739"/>
    </location>
</feature>
<keyword evidence="4" id="KW-0378">Hydrolase</keyword>
<sequence length="940" mass="104998">MADKKELTPLSTSLSKLSGSLRGISTDKDFHFYNNFDAFKLPVAEISSASQLMLDAIAANSSQLFGKQLGLDDDDDDDAYDWLVNVNDEVFERLDSAIDEFETLRKSGKAVNVRAENGGGEDLSLSEVKVAKKDDKVLGARPKIPFHIPSIVKPQKQYRILVNNSKEPFQHVWLQRSEDGSRFIHPLEKFSPLDFADKNVSTVESVKPLPVDFTTYTLVENLDDLKELAAKLRCADEFAVDLEHNQYRSYQGLTCLMQISTRTEDFVVDTLKLRIYIGPHLRELFKDPSKKKVMHGADRDIMWLQRDFGIYVCNMFDTGQASRVLKLERNSLEYLLNHYCEVAANKEYQNADWRLRPLTDDMLRYAREDTHYLLYIYDLMKIELLSLSTGSESSDGSLVEVYQRSYDICMQLYEKDVPTDSTLLHIYGIQSADLNAQQLAVAAGLSEWRDVVARAEDESTGFILPNKTLLEIAKQMPTTTSMLRRAVKSRHHYIDRNLGSVVSIIRNSMQNAAAYETIAEKLKEDRQKAISDGKSVVADGPEPLSNQAVPDTSDSVQNENILEIATSTSQVKRSEHQGSSDHATDNLNTQNDKGGSVPALPRNTFNMSNQIREASTNFSHLGLGNEATIQVLKKPNRGFGALLGNPKRKHDPEKVESKEAKLEQIRSSVNLPFHAFSGKVETLQPVEESAKPPQSLCHKEPVALSAAKSQGQDILVIEDGSDDDMLDEDPKFADDKLEQTEGNTPADIPNSPESDEELLNVDDPKLMDNKLEQTEGSVVLSNNRPVLDIIMLDDDSDEETVKDTPNSISDEFLQDKVSTPLSCNEKDETMSFSDPSSGHLQTSNGPGKTKAVKNSQEQGPSSPLQIKPFDYEAARKEVHFGEDRRRNGGDEGEKNKRDKGNRKKNAGKGQSEGGEESGGFQLGRRRQAFPVTGNRSATFR</sequence>
<feature type="compositionally biased region" description="Basic and acidic residues" evidence="10">
    <location>
        <begin position="869"/>
        <end position="898"/>
    </location>
</feature>
<feature type="domain" description="HRDC" evidence="11">
    <location>
        <begin position="435"/>
        <end position="515"/>
    </location>
</feature>
<proteinExistence type="inferred from homology"/>
<dbReference type="AlphaFoldDB" id="A0A165YRG5"/>
<comment type="subcellular location">
    <subcellularLocation>
        <location evidence="1">Nucleus</location>
    </subcellularLocation>
</comment>
<dbReference type="EMBL" id="CP093346">
    <property type="protein sequence ID" value="WOG98211.1"/>
    <property type="molecule type" value="Genomic_DNA"/>
</dbReference>
<dbReference type="Pfam" id="PF08066">
    <property type="entry name" value="PMC2NT"/>
    <property type="match status" value="1"/>
</dbReference>
<evidence type="ECO:0000256" key="10">
    <source>
        <dbReference type="SAM" id="MobiDB-lite"/>
    </source>
</evidence>